<evidence type="ECO:0000313" key="3">
    <source>
        <dbReference type="Proteomes" id="UP000001364"/>
    </source>
</evidence>
<feature type="transmembrane region" description="Helical" evidence="1">
    <location>
        <begin position="75"/>
        <end position="91"/>
    </location>
</feature>
<feature type="transmembrane region" description="Helical" evidence="1">
    <location>
        <begin position="48"/>
        <end position="68"/>
    </location>
</feature>
<proteinExistence type="predicted"/>
<dbReference type="AlphaFoldDB" id="A0A0H3C9R5"/>
<evidence type="ECO:0000256" key="1">
    <source>
        <dbReference type="SAM" id="Phobius"/>
    </source>
</evidence>
<dbReference type="GeneID" id="7332788"/>
<keyword evidence="1" id="KW-0812">Transmembrane</keyword>
<keyword evidence="3" id="KW-1185">Reference proteome</keyword>
<name>A0A0H3C9R5_CAUVN</name>
<dbReference type="RefSeq" id="WP_012640534.1">
    <property type="nucleotide sequence ID" value="NC_011916.1"/>
</dbReference>
<keyword evidence="1" id="KW-0472">Membrane</keyword>
<dbReference type="EMBL" id="CP001340">
    <property type="protein sequence ID" value="ACL96150.1"/>
    <property type="molecule type" value="Genomic_DNA"/>
</dbReference>
<sequence length="135" mass="14813">MIQFAVAYVGTALAMLVLDIIWLTQMVNRLYQPRIGELLAEKPSMPPAVIFYLLYVTGIVVLAVLPALREGGWKRLLVHAAVFGLVAYATYDLTNQATLKTWSTTITVVDMAWGTFITTVSASAGFAAARWFAAR</sequence>
<dbReference type="PATRIC" id="fig|565050.3.peg.2633"/>
<dbReference type="OrthoDB" id="166547at2"/>
<dbReference type="KEGG" id="ccs:CCNA_02685"/>
<dbReference type="RefSeq" id="YP_002518058.1">
    <property type="nucleotide sequence ID" value="NC_011916.1"/>
</dbReference>
<feature type="transmembrane region" description="Helical" evidence="1">
    <location>
        <begin position="7"/>
        <end position="28"/>
    </location>
</feature>
<gene>
    <name evidence="2" type="ordered locus">CCNA_02685</name>
</gene>
<reference evidence="2 3" key="1">
    <citation type="journal article" date="2010" name="J. Bacteriol.">
        <title>The genetic basis of laboratory adaptation in Caulobacter crescentus.</title>
        <authorList>
            <person name="Marks M.E."/>
            <person name="Castro-Rojas C.M."/>
            <person name="Teiling C."/>
            <person name="Du L."/>
            <person name="Kapatral V."/>
            <person name="Walunas T.L."/>
            <person name="Crosson S."/>
        </authorList>
    </citation>
    <scope>NUCLEOTIDE SEQUENCE [LARGE SCALE GENOMIC DNA]</scope>
    <source>
        <strain evidence="3">NA1000 / CB15N</strain>
    </source>
</reference>
<dbReference type="PhylomeDB" id="A0A0H3C9R5"/>
<keyword evidence="1" id="KW-1133">Transmembrane helix</keyword>
<feature type="transmembrane region" description="Helical" evidence="1">
    <location>
        <begin position="111"/>
        <end position="133"/>
    </location>
</feature>
<evidence type="ECO:0000313" key="2">
    <source>
        <dbReference type="EMBL" id="ACL96150.1"/>
    </source>
</evidence>
<organism evidence="2 3">
    <name type="scientific">Caulobacter vibrioides (strain NA1000 / CB15N)</name>
    <name type="common">Caulobacter crescentus</name>
    <dbReference type="NCBI Taxonomy" id="565050"/>
    <lineage>
        <taxon>Bacteria</taxon>
        <taxon>Pseudomonadati</taxon>
        <taxon>Pseudomonadota</taxon>
        <taxon>Alphaproteobacteria</taxon>
        <taxon>Caulobacterales</taxon>
        <taxon>Caulobacteraceae</taxon>
        <taxon>Caulobacter</taxon>
    </lineage>
</organism>
<dbReference type="InterPro" id="IPR018687">
    <property type="entry name" value="DUF2177_membr"/>
</dbReference>
<dbReference type="Pfam" id="PF09945">
    <property type="entry name" value="DUF2177"/>
    <property type="match status" value="1"/>
</dbReference>
<accession>A0A0H3C9R5</accession>
<dbReference type="HOGENOM" id="CLU_140354_0_0_5"/>
<protein>
    <submittedName>
        <fullName evidence="2">Conserved hypothetical membrane protein</fullName>
    </submittedName>
</protein>
<dbReference type="Proteomes" id="UP000001364">
    <property type="component" value="Chromosome"/>
</dbReference>